<evidence type="ECO:0000256" key="2">
    <source>
        <dbReference type="ARBA" id="ARBA00022649"/>
    </source>
</evidence>
<sequence>MKTKTEYLELLRLYKQQMAERYGIIRLGIFGSVSRNEQKEDSDLDVCVEMKEPDGFILLNIKYELEDLLKCKIDIVRLRDNMNALLKRNIDRDGIYV</sequence>
<keyword evidence="6" id="KW-0547">Nucleotide-binding</keyword>
<evidence type="ECO:0000256" key="4">
    <source>
        <dbReference type="ARBA" id="ARBA00022695"/>
    </source>
</evidence>
<dbReference type="STRING" id="1203610.HMPREF1536_03650"/>
<evidence type="ECO:0000313" key="11">
    <source>
        <dbReference type="EMBL" id="KKB54069.1"/>
    </source>
</evidence>
<dbReference type="CDD" id="cd05403">
    <property type="entry name" value="NT_KNTase_like"/>
    <property type="match status" value="1"/>
</dbReference>
<dbReference type="Gene3D" id="3.30.460.10">
    <property type="entry name" value="Beta Polymerase, domain 2"/>
    <property type="match status" value="1"/>
</dbReference>
<dbReference type="InterPro" id="IPR043519">
    <property type="entry name" value="NT_sf"/>
</dbReference>
<keyword evidence="12" id="KW-1185">Reference proteome</keyword>
<reference evidence="11 12" key="1">
    <citation type="submission" date="2013-04" db="EMBL/GenBank/DDBJ databases">
        <title>The Genome Sequence of Parabacteroides gordonii DSM 23371.</title>
        <authorList>
            <consortium name="The Broad Institute Genomics Platform"/>
            <person name="Earl A."/>
            <person name="Ward D."/>
            <person name="Feldgarden M."/>
            <person name="Gevers D."/>
            <person name="Martens E."/>
            <person name="Sakamoto M."/>
            <person name="Benno Y."/>
            <person name="Suzuki N."/>
            <person name="Matsunaga N."/>
            <person name="Koshihara K."/>
            <person name="Seki M."/>
            <person name="Komiya H."/>
            <person name="Walker B."/>
            <person name="Young S."/>
            <person name="Zeng Q."/>
            <person name="Gargeya S."/>
            <person name="Fitzgerald M."/>
            <person name="Haas B."/>
            <person name="Abouelleil A."/>
            <person name="Allen A.W."/>
            <person name="Alvarado L."/>
            <person name="Arachchi H.M."/>
            <person name="Berlin A.M."/>
            <person name="Chapman S.B."/>
            <person name="Gainer-Dewar J."/>
            <person name="Goldberg J."/>
            <person name="Griggs A."/>
            <person name="Gujja S."/>
            <person name="Hansen M."/>
            <person name="Howarth C."/>
            <person name="Imamovic A."/>
            <person name="Ireland A."/>
            <person name="Larimer J."/>
            <person name="McCowan C."/>
            <person name="Murphy C."/>
            <person name="Pearson M."/>
            <person name="Poon T.W."/>
            <person name="Priest M."/>
            <person name="Roberts A."/>
            <person name="Saif S."/>
            <person name="Shea T."/>
            <person name="Sisk P."/>
            <person name="Sykes S."/>
            <person name="Wortman J."/>
            <person name="Nusbaum C."/>
            <person name="Birren B."/>
        </authorList>
    </citation>
    <scope>NUCLEOTIDE SEQUENCE [LARGE SCALE GENOMIC DNA]</scope>
    <source>
        <strain evidence="11 12">MS-1</strain>
    </source>
</reference>
<comment type="caution">
    <text evidence="11">The sequence shown here is derived from an EMBL/GenBank/DDBJ whole genome shotgun (WGS) entry which is preliminary data.</text>
</comment>
<dbReference type="GO" id="GO:0016779">
    <property type="term" value="F:nucleotidyltransferase activity"/>
    <property type="evidence" value="ECO:0007669"/>
    <property type="project" value="UniProtKB-KW"/>
</dbReference>
<keyword evidence="8" id="KW-0460">Magnesium</keyword>
<dbReference type="InterPro" id="IPR002934">
    <property type="entry name" value="Polymerase_NTP_transf_dom"/>
</dbReference>
<evidence type="ECO:0000256" key="8">
    <source>
        <dbReference type="ARBA" id="ARBA00022842"/>
    </source>
</evidence>
<feature type="domain" description="Polymerase nucleotidyl transferase" evidence="10">
    <location>
        <begin position="13"/>
        <end position="95"/>
    </location>
</feature>
<organism evidence="11 12">
    <name type="scientific">Parabacteroides gordonii MS-1 = DSM 23371</name>
    <dbReference type="NCBI Taxonomy" id="1203610"/>
    <lineage>
        <taxon>Bacteria</taxon>
        <taxon>Pseudomonadati</taxon>
        <taxon>Bacteroidota</taxon>
        <taxon>Bacteroidia</taxon>
        <taxon>Bacteroidales</taxon>
        <taxon>Tannerellaceae</taxon>
        <taxon>Parabacteroides</taxon>
    </lineage>
</organism>
<dbReference type="Pfam" id="PF01909">
    <property type="entry name" value="NTP_transf_2"/>
    <property type="match status" value="1"/>
</dbReference>
<evidence type="ECO:0000313" key="12">
    <source>
        <dbReference type="Proteomes" id="UP000033035"/>
    </source>
</evidence>
<dbReference type="InterPro" id="IPR052038">
    <property type="entry name" value="Type-VII_TA_antitoxin"/>
</dbReference>
<dbReference type="PANTHER" id="PTHR33571:SF14">
    <property type="entry name" value="PROTEIN ADENYLYLTRANSFERASE MJ0435-RELATED"/>
    <property type="match status" value="1"/>
</dbReference>
<keyword evidence="5" id="KW-0479">Metal-binding</keyword>
<evidence type="ECO:0000256" key="1">
    <source>
        <dbReference type="ARBA" id="ARBA00001946"/>
    </source>
</evidence>
<dbReference type="RefSeq" id="WP_028726703.1">
    <property type="nucleotide sequence ID" value="NZ_AUAE01000010.1"/>
</dbReference>
<dbReference type="EMBL" id="AQHW01000017">
    <property type="protein sequence ID" value="KKB54069.1"/>
    <property type="molecule type" value="Genomic_DNA"/>
</dbReference>
<comment type="cofactor">
    <cofactor evidence="1">
        <name>Mg(2+)</name>
        <dbReference type="ChEBI" id="CHEBI:18420"/>
    </cofactor>
</comment>
<dbReference type="PANTHER" id="PTHR33571">
    <property type="entry name" value="SSL8005 PROTEIN"/>
    <property type="match status" value="1"/>
</dbReference>
<keyword evidence="2" id="KW-1277">Toxin-antitoxin system</keyword>
<dbReference type="Proteomes" id="UP000033035">
    <property type="component" value="Unassembled WGS sequence"/>
</dbReference>
<comment type="similarity">
    <text evidence="9">Belongs to the MntA antitoxin family.</text>
</comment>
<proteinExistence type="inferred from homology"/>
<dbReference type="GO" id="GO:0005524">
    <property type="term" value="F:ATP binding"/>
    <property type="evidence" value="ECO:0007669"/>
    <property type="project" value="UniProtKB-KW"/>
</dbReference>
<keyword evidence="4" id="KW-0548">Nucleotidyltransferase</keyword>
<keyword evidence="7" id="KW-0067">ATP-binding</keyword>
<evidence type="ECO:0000256" key="9">
    <source>
        <dbReference type="ARBA" id="ARBA00038276"/>
    </source>
</evidence>
<dbReference type="HOGENOM" id="CLU_130257_10_3_10"/>
<accession>A0A0F5J8G2</accession>
<evidence type="ECO:0000256" key="5">
    <source>
        <dbReference type="ARBA" id="ARBA00022723"/>
    </source>
</evidence>
<name>A0A0F5J8G2_9BACT</name>
<evidence type="ECO:0000256" key="7">
    <source>
        <dbReference type="ARBA" id="ARBA00022840"/>
    </source>
</evidence>
<protein>
    <recommendedName>
        <fullName evidence="10">Polymerase nucleotidyl transferase domain-containing protein</fullName>
    </recommendedName>
</protein>
<gene>
    <name evidence="11" type="ORF">HMPREF1536_03650</name>
</gene>
<evidence type="ECO:0000256" key="3">
    <source>
        <dbReference type="ARBA" id="ARBA00022679"/>
    </source>
</evidence>
<dbReference type="AlphaFoldDB" id="A0A0F5J8G2"/>
<evidence type="ECO:0000256" key="6">
    <source>
        <dbReference type="ARBA" id="ARBA00022741"/>
    </source>
</evidence>
<dbReference type="PATRIC" id="fig|1203610.3.peg.3720"/>
<keyword evidence="3" id="KW-0808">Transferase</keyword>
<dbReference type="SUPFAM" id="SSF81301">
    <property type="entry name" value="Nucleotidyltransferase"/>
    <property type="match status" value="1"/>
</dbReference>
<evidence type="ECO:0000259" key="10">
    <source>
        <dbReference type="Pfam" id="PF01909"/>
    </source>
</evidence>
<dbReference type="GO" id="GO:0046872">
    <property type="term" value="F:metal ion binding"/>
    <property type="evidence" value="ECO:0007669"/>
    <property type="project" value="UniProtKB-KW"/>
</dbReference>